<comment type="caution">
    <text evidence="8">The sequence shown here is derived from an EMBL/GenBank/DDBJ whole genome shotgun (WGS) entry which is preliminary data.</text>
</comment>
<dbReference type="Proteomes" id="UP001447188">
    <property type="component" value="Unassembled WGS sequence"/>
</dbReference>
<evidence type="ECO:0000256" key="4">
    <source>
        <dbReference type="ARBA" id="ARBA00023136"/>
    </source>
</evidence>
<dbReference type="Pfam" id="PF20684">
    <property type="entry name" value="Fung_rhodopsin"/>
    <property type="match status" value="1"/>
</dbReference>
<keyword evidence="2 6" id="KW-0812">Transmembrane</keyword>
<proteinExistence type="inferred from homology"/>
<reference evidence="8 9" key="1">
    <citation type="submission" date="2024-02" db="EMBL/GenBank/DDBJ databases">
        <title>Discinaceae phylogenomics.</title>
        <authorList>
            <person name="Dirks A.C."/>
            <person name="James T.Y."/>
        </authorList>
    </citation>
    <scope>NUCLEOTIDE SEQUENCE [LARGE SCALE GENOMIC DNA]</scope>
    <source>
        <strain evidence="8 9">ACD0624</strain>
    </source>
</reference>
<keyword evidence="3 6" id="KW-1133">Transmembrane helix</keyword>
<accession>A0ABR3G7D4</accession>
<dbReference type="InterPro" id="IPR052337">
    <property type="entry name" value="SAT4-like"/>
</dbReference>
<evidence type="ECO:0000256" key="3">
    <source>
        <dbReference type="ARBA" id="ARBA00022989"/>
    </source>
</evidence>
<keyword evidence="4 6" id="KW-0472">Membrane</keyword>
<evidence type="ECO:0000313" key="9">
    <source>
        <dbReference type="Proteomes" id="UP001447188"/>
    </source>
</evidence>
<evidence type="ECO:0000256" key="1">
    <source>
        <dbReference type="ARBA" id="ARBA00004141"/>
    </source>
</evidence>
<dbReference type="PANTHER" id="PTHR33048:SF47">
    <property type="entry name" value="INTEGRAL MEMBRANE PROTEIN-RELATED"/>
    <property type="match status" value="1"/>
</dbReference>
<protein>
    <recommendedName>
        <fullName evidence="7">Rhodopsin domain-containing protein</fullName>
    </recommendedName>
</protein>
<name>A0ABR3G7D4_9PEZI</name>
<evidence type="ECO:0000313" key="8">
    <source>
        <dbReference type="EMBL" id="KAL0631835.1"/>
    </source>
</evidence>
<sequence length="357" mass="39881">MANYVNPESRVWEVISVVIVCSVVSTTLVSARLYVRLKMLHSAGWDDIAAVFATLILLASCILSVLCTHHGYGKHIWDVRPDQIPKLYKLVLTKCVIYSPAMFAIRMSILFFYLRVFAYPRFRKLVYIMMGLTTASTIGFIIGVIMRCVPIASNWDKTIPGGHCGDQRQFIYFNAGASIITDLMIWGLPIPILLGLGFDRRKKYALCLVFSIGLFASLASVFRLRVLWVVDIRKDPTWTNVVINIWSQIEIAASITCACLPPLKPVFCLVFRGFLGPCDETCGSTASPGRMQPQHVDSVLQDTVVQVEREELRIGMAYSTHGTTCSTIWKENDGDVESAAEVVTMGSMRHILLEEGK</sequence>
<comment type="similarity">
    <text evidence="5">Belongs to the SAT4 family.</text>
</comment>
<feature type="transmembrane region" description="Helical" evidence="6">
    <location>
        <begin position="126"/>
        <end position="152"/>
    </location>
</feature>
<feature type="domain" description="Rhodopsin" evidence="7">
    <location>
        <begin position="31"/>
        <end position="267"/>
    </location>
</feature>
<organism evidence="8 9">
    <name type="scientific">Discina gigas</name>
    <dbReference type="NCBI Taxonomy" id="1032678"/>
    <lineage>
        <taxon>Eukaryota</taxon>
        <taxon>Fungi</taxon>
        <taxon>Dikarya</taxon>
        <taxon>Ascomycota</taxon>
        <taxon>Pezizomycotina</taxon>
        <taxon>Pezizomycetes</taxon>
        <taxon>Pezizales</taxon>
        <taxon>Discinaceae</taxon>
        <taxon>Discina</taxon>
    </lineage>
</organism>
<evidence type="ECO:0000256" key="5">
    <source>
        <dbReference type="ARBA" id="ARBA00038359"/>
    </source>
</evidence>
<dbReference type="InterPro" id="IPR049326">
    <property type="entry name" value="Rhodopsin_dom_fungi"/>
</dbReference>
<evidence type="ECO:0000256" key="6">
    <source>
        <dbReference type="SAM" id="Phobius"/>
    </source>
</evidence>
<keyword evidence="9" id="KW-1185">Reference proteome</keyword>
<dbReference type="EMBL" id="JBBBZM010000206">
    <property type="protein sequence ID" value="KAL0631835.1"/>
    <property type="molecule type" value="Genomic_DNA"/>
</dbReference>
<evidence type="ECO:0000259" key="7">
    <source>
        <dbReference type="Pfam" id="PF20684"/>
    </source>
</evidence>
<feature type="transmembrane region" description="Helical" evidence="6">
    <location>
        <begin position="14"/>
        <end position="35"/>
    </location>
</feature>
<feature type="transmembrane region" description="Helical" evidence="6">
    <location>
        <begin position="172"/>
        <end position="194"/>
    </location>
</feature>
<feature type="transmembrane region" description="Helical" evidence="6">
    <location>
        <begin position="206"/>
        <end position="228"/>
    </location>
</feature>
<gene>
    <name evidence="8" type="ORF">Q9L58_009297</name>
</gene>
<feature type="transmembrane region" description="Helical" evidence="6">
    <location>
        <begin position="91"/>
        <end position="114"/>
    </location>
</feature>
<dbReference type="PANTHER" id="PTHR33048">
    <property type="entry name" value="PTH11-LIKE INTEGRAL MEMBRANE PROTEIN (AFU_ORTHOLOGUE AFUA_5G11245)"/>
    <property type="match status" value="1"/>
</dbReference>
<comment type="subcellular location">
    <subcellularLocation>
        <location evidence="1">Membrane</location>
        <topology evidence="1">Multi-pass membrane protein</topology>
    </subcellularLocation>
</comment>
<feature type="transmembrane region" description="Helical" evidence="6">
    <location>
        <begin position="47"/>
        <end position="71"/>
    </location>
</feature>
<evidence type="ECO:0000256" key="2">
    <source>
        <dbReference type="ARBA" id="ARBA00022692"/>
    </source>
</evidence>